<evidence type="ECO:0000313" key="3">
    <source>
        <dbReference type="Proteomes" id="UP001347796"/>
    </source>
</evidence>
<dbReference type="Proteomes" id="UP001347796">
    <property type="component" value="Unassembled WGS sequence"/>
</dbReference>
<sequence>MCFRQTQPESRQVLILYRQTSSRYYSSEINYILKMTVLLLLLLLLNVASIAPAMRICNVDECSDRGGGCHRIRCITDDCDDCAEDDVCLGGICEVGSENCGTVDGIENWCLNRAEQCGEGFCAEGSRCVNDACRFELGCNEQDDGNNCSHIIVVGGTCSGGACLISCVEDSDCGGNVCIDGSCAVENGCIEQDDGSSCSQDINVVGTCSDGACLISCVEDRDCRGVPCISGSCADVNCGESYCFIA</sequence>
<dbReference type="AlphaFoldDB" id="A0AAN8JGE4"/>
<keyword evidence="3" id="KW-1185">Reference proteome</keyword>
<keyword evidence="1" id="KW-1133">Transmembrane helix</keyword>
<accession>A0AAN8JGE4</accession>
<reference evidence="2 3" key="1">
    <citation type="submission" date="2024-01" db="EMBL/GenBank/DDBJ databases">
        <title>The genome of the rayed Mediterranean limpet Patella caerulea (Linnaeus, 1758).</title>
        <authorList>
            <person name="Anh-Thu Weber A."/>
            <person name="Halstead-Nussloch G."/>
        </authorList>
    </citation>
    <scope>NUCLEOTIDE SEQUENCE [LARGE SCALE GENOMIC DNA]</scope>
    <source>
        <strain evidence="2">AATW-2023a</strain>
        <tissue evidence="2">Whole specimen</tissue>
    </source>
</reference>
<feature type="transmembrane region" description="Helical" evidence="1">
    <location>
        <begin position="31"/>
        <end position="54"/>
    </location>
</feature>
<dbReference type="EMBL" id="JAZGQO010000010">
    <property type="protein sequence ID" value="KAK6177736.1"/>
    <property type="molecule type" value="Genomic_DNA"/>
</dbReference>
<protein>
    <submittedName>
        <fullName evidence="2">Uncharacterized protein</fullName>
    </submittedName>
</protein>
<comment type="caution">
    <text evidence="2">The sequence shown here is derived from an EMBL/GenBank/DDBJ whole genome shotgun (WGS) entry which is preliminary data.</text>
</comment>
<gene>
    <name evidence="2" type="ORF">SNE40_015780</name>
</gene>
<proteinExistence type="predicted"/>
<keyword evidence="1" id="KW-0812">Transmembrane</keyword>
<name>A0AAN8JGE4_PATCE</name>
<keyword evidence="1" id="KW-0472">Membrane</keyword>
<evidence type="ECO:0000256" key="1">
    <source>
        <dbReference type="SAM" id="Phobius"/>
    </source>
</evidence>
<organism evidence="2 3">
    <name type="scientific">Patella caerulea</name>
    <name type="common">Rayed Mediterranean limpet</name>
    <dbReference type="NCBI Taxonomy" id="87958"/>
    <lineage>
        <taxon>Eukaryota</taxon>
        <taxon>Metazoa</taxon>
        <taxon>Spiralia</taxon>
        <taxon>Lophotrochozoa</taxon>
        <taxon>Mollusca</taxon>
        <taxon>Gastropoda</taxon>
        <taxon>Patellogastropoda</taxon>
        <taxon>Patelloidea</taxon>
        <taxon>Patellidae</taxon>
        <taxon>Patella</taxon>
    </lineage>
</organism>
<evidence type="ECO:0000313" key="2">
    <source>
        <dbReference type="EMBL" id="KAK6177736.1"/>
    </source>
</evidence>